<accession>A0A7J6X3H0</accession>
<gene>
    <name evidence="1" type="ORF">FRX31_006490</name>
</gene>
<feature type="non-terminal residue" evidence="1">
    <location>
        <position position="84"/>
    </location>
</feature>
<proteinExistence type="predicted"/>
<dbReference type="Proteomes" id="UP000554482">
    <property type="component" value="Unassembled WGS sequence"/>
</dbReference>
<organism evidence="1 2">
    <name type="scientific">Thalictrum thalictroides</name>
    <name type="common">Rue-anemone</name>
    <name type="synonym">Anemone thalictroides</name>
    <dbReference type="NCBI Taxonomy" id="46969"/>
    <lineage>
        <taxon>Eukaryota</taxon>
        <taxon>Viridiplantae</taxon>
        <taxon>Streptophyta</taxon>
        <taxon>Embryophyta</taxon>
        <taxon>Tracheophyta</taxon>
        <taxon>Spermatophyta</taxon>
        <taxon>Magnoliopsida</taxon>
        <taxon>Ranunculales</taxon>
        <taxon>Ranunculaceae</taxon>
        <taxon>Thalictroideae</taxon>
        <taxon>Thalictrum</taxon>
    </lineage>
</organism>
<keyword evidence="2" id="KW-1185">Reference proteome</keyword>
<dbReference type="AlphaFoldDB" id="A0A7J6X3H0"/>
<evidence type="ECO:0000313" key="1">
    <source>
        <dbReference type="EMBL" id="KAF5203923.1"/>
    </source>
</evidence>
<reference evidence="1 2" key="1">
    <citation type="submission" date="2020-06" db="EMBL/GenBank/DDBJ databases">
        <title>Transcriptomic and genomic resources for Thalictrum thalictroides and T. hernandezii: Facilitating candidate gene discovery in an emerging model plant lineage.</title>
        <authorList>
            <person name="Arias T."/>
            <person name="Riano-Pachon D.M."/>
            <person name="Di Stilio V.S."/>
        </authorList>
    </citation>
    <scope>NUCLEOTIDE SEQUENCE [LARGE SCALE GENOMIC DNA]</scope>
    <source>
        <strain evidence="2">cv. WT478/WT964</strain>
        <tissue evidence="1">Leaves</tissue>
    </source>
</reference>
<sequence>GTKKEIGELLNDLEPWDLKSENYLSNVKHCNGISRNQMMLLLNRKTWGNKRNSSSIDSVTQNCVREWPVVDVKEIVSVANADHR</sequence>
<name>A0A7J6X3H0_THATH</name>
<protein>
    <submittedName>
        <fullName evidence="1">Uncharacterized protein</fullName>
    </submittedName>
</protein>
<comment type="caution">
    <text evidence="1">The sequence shown here is derived from an EMBL/GenBank/DDBJ whole genome shotgun (WGS) entry which is preliminary data.</text>
</comment>
<evidence type="ECO:0000313" key="2">
    <source>
        <dbReference type="Proteomes" id="UP000554482"/>
    </source>
</evidence>
<dbReference type="EMBL" id="JABWDY010006066">
    <property type="protein sequence ID" value="KAF5203923.1"/>
    <property type="molecule type" value="Genomic_DNA"/>
</dbReference>